<reference evidence="3 4" key="2">
    <citation type="submission" date="2014-07" db="EMBL/GenBank/DDBJ databases">
        <title>Porphyromonadaceae bacterium OUH 334697 = ATCC BAA-2682 = DSM 28341 draft genome.</title>
        <authorList>
            <person name="Sydenham T.V."/>
            <person name="Hasman H."/>
            <person name="Justesen U.S."/>
        </authorList>
    </citation>
    <scope>NUCLEOTIDE SEQUENCE [LARGE SCALE GENOMIC DNA]</scope>
    <source>
        <strain evidence="3 4">OUH 334697</strain>
    </source>
</reference>
<dbReference type="Proteomes" id="UP000031937">
    <property type="component" value="Unassembled WGS sequence"/>
</dbReference>
<evidence type="ECO:0000259" key="1">
    <source>
        <dbReference type="Pfam" id="PF14129"/>
    </source>
</evidence>
<dbReference type="RefSeq" id="WP_041505505.1">
    <property type="nucleotide sequence ID" value="NZ_JPIT01000016.1"/>
</dbReference>
<dbReference type="EMBL" id="JPIU01000049">
    <property type="protein sequence ID" value="KIO42859.1"/>
    <property type="molecule type" value="Genomic_DNA"/>
</dbReference>
<keyword evidence="5" id="KW-1185">Reference proteome</keyword>
<comment type="caution">
    <text evidence="2">The sequence shown here is derived from an EMBL/GenBank/DDBJ whole genome shotgun (WGS) entry which is preliminary data.</text>
</comment>
<proteinExistence type="predicted"/>
<dbReference type="OrthoDB" id="678784at2"/>
<evidence type="ECO:0000313" key="3">
    <source>
        <dbReference type="EMBL" id="KIO46111.1"/>
    </source>
</evidence>
<feature type="domain" description="DUF4296" evidence="1">
    <location>
        <begin position="23"/>
        <end position="105"/>
    </location>
</feature>
<name>A0A0C3RDJ6_9PORP</name>
<dbReference type="Proteomes" id="UP000031980">
    <property type="component" value="Unassembled WGS sequence"/>
</dbReference>
<dbReference type="AlphaFoldDB" id="A0A0C3RDJ6"/>
<accession>A0A0C3RDJ6</accession>
<protein>
    <recommendedName>
        <fullName evidence="1">DUF4296 domain-containing protein</fullName>
    </recommendedName>
</protein>
<reference evidence="2 5" key="1">
    <citation type="submission" date="2014-07" db="EMBL/GenBank/DDBJ databases">
        <title>Porphyromonadaceae bacterium OUH 308042 = ATCC BAA-2681 = DSM 28342 draft genome.</title>
        <authorList>
            <person name="Sydenham T.V."/>
            <person name="Hasman H."/>
            <person name="Justensen U.S."/>
        </authorList>
    </citation>
    <scope>NUCLEOTIDE SEQUENCE [LARGE SCALE GENOMIC DNA]</scope>
    <source>
        <strain evidence="2 5">OUH 308042</strain>
    </source>
</reference>
<evidence type="ECO:0000313" key="2">
    <source>
        <dbReference type="EMBL" id="KIO42859.1"/>
    </source>
</evidence>
<organism evidence="2 5">
    <name type="scientific">Sanguibacteroides justesenii</name>
    <dbReference type="NCBI Taxonomy" id="1547597"/>
    <lineage>
        <taxon>Bacteria</taxon>
        <taxon>Pseudomonadati</taxon>
        <taxon>Bacteroidota</taxon>
        <taxon>Bacteroidia</taxon>
        <taxon>Bacteroidales</taxon>
        <taxon>Porphyromonadaceae</taxon>
        <taxon>Sanguibacteroides</taxon>
    </lineage>
</organism>
<dbReference type="InterPro" id="IPR025381">
    <property type="entry name" value="DUF4296"/>
</dbReference>
<gene>
    <name evidence="2" type="ORF">BA92_13415</name>
    <name evidence="3" type="ORF">IE90_04720</name>
</gene>
<sequence>MKNVLWIILIVTCMTACSEKVPLDRKEFTSLLIDMHTADGALVVWMEEEGNDRRDDRKKYMYYNDLFEKYGITRAEFDSCVHYYSAKTALFTKIYDVVIDSLNRRLTEKTRIYKQLTGQDSLNLMPGYKMWVFDTLDCDSVRIEDEFIGLLCAGNWTKEIVMTDTVTLDRQNPYVEIELDSIAPGMYNFETSLKFEHRDRKRSNKILSYLLSDQNDTLKISDTWVVMDSIKRDYKWSYYVADSTYNRLRIRILAGEETKKGEKEWNGKVWNTGIFKLYQTPKEEERNKELYRLNK</sequence>
<evidence type="ECO:0000313" key="4">
    <source>
        <dbReference type="Proteomes" id="UP000031937"/>
    </source>
</evidence>
<dbReference type="EMBL" id="JPIT01000016">
    <property type="protein sequence ID" value="KIO46111.1"/>
    <property type="molecule type" value="Genomic_DNA"/>
</dbReference>
<evidence type="ECO:0000313" key="5">
    <source>
        <dbReference type="Proteomes" id="UP000031980"/>
    </source>
</evidence>
<dbReference type="Pfam" id="PF14129">
    <property type="entry name" value="DUF4296"/>
    <property type="match status" value="1"/>
</dbReference>